<dbReference type="InterPro" id="IPR011006">
    <property type="entry name" value="CheY-like_superfamily"/>
</dbReference>
<dbReference type="PANTHER" id="PTHR43047">
    <property type="entry name" value="TWO-COMPONENT HISTIDINE PROTEIN KINASE"/>
    <property type="match status" value="1"/>
</dbReference>
<feature type="domain" description="Histidine kinase" evidence="9">
    <location>
        <begin position="320"/>
        <end position="536"/>
    </location>
</feature>
<dbReference type="InterPro" id="IPR036641">
    <property type="entry name" value="HPT_dom_sf"/>
</dbReference>
<dbReference type="InterPro" id="IPR003594">
    <property type="entry name" value="HATPase_dom"/>
</dbReference>
<evidence type="ECO:0000313" key="11">
    <source>
        <dbReference type="EMBL" id="MCC4211696.1"/>
    </source>
</evidence>
<evidence type="ECO:0000259" key="9">
    <source>
        <dbReference type="PROSITE" id="PS50109"/>
    </source>
</evidence>
<dbReference type="SMART" id="SM00387">
    <property type="entry name" value="HATPase_c"/>
    <property type="match status" value="1"/>
</dbReference>
<dbReference type="InterPro" id="IPR003661">
    <property type="entry name" value="HisK_dim/P_dom"/>
</dbReference>
<keyword evidence="8" id="KW-0472">Membrane</keyword>
<evidence type="ECO:0000256" key="6">
    <source>
        <dbReference type="PROSITE-ProRule" id="PRU00169"/>
    </source>
</evidence>
<dbReference type="InterPro" id="IPR036097">
    <property type="entry name" value="HisK_dim/P_sf"/>
</dbReference>
<gene>
    <name evidence="11" type="ORF">LLW17_03115</name>
</gene>
<dbReference type="RefSeq" id="WP_228228806.1">
    <property type="nucleotide sequence ID" value="NZ_JAJGMW010000003.1"/>
</dbReference>
<organism evidence="11 12">
    <name type="scientific">Leeuwenhoekiella parthenopeia</name>
    <dbReference type="NCBI Taxonomy" id="2890320"/>
    <lineage>
        <taxon>Bacteria</taxon>
        <taxon>Pseudomonadati</taxon>
        <taxon>Bacteroidota</taxon>
        <taxon>Flavobacteriia</taxon>
        <taxon>Flavobacteriales</taxon>
        <taxon>Flavobacteriaceae</taxon>
        <taxon>Leeuwenhoekiella</taxon>
    </lineage>
</organism>
<evidence type="ECO:0000256" key="8">
    <source>
        <dbReference type="SAM" id="Phobius"/>
    </source>
</evidence>
<dbReference type="Pfam" id="PF00072">
    <property type="entry name" value="Response_reg"/>
    <property type="match status" value="1"/>
</dbReference>
<protein>
    <recommendedName>
        <fullName evidence="2">histidine kinase</fullName>
        <ecNumber evidence="2">2.7.13.3</ecNumber>
    </recommendedName>
</protein>
<evidence type="ECO:0000256" key="7">
    <source>
        <dbReference type="SAM" id="Coils"/>
    </source>
</evidence>
<feature type="modified residue" description="4-aspartylphosphate" evidence="6">
    <location>
        <position position="609"/>
    </location>
</feature>
<sequence>MKNTKRSITLKVLTGYIMIGLLVFLAIWLIYPELKKVIYPPQQEQTANKKLTYISNALSYLYKAETIGRTAMATGSLDQFNTYTQVADSIDQAIDSLQLITARKNQKTQLDSIQLLLGEKTKNIKTMVRLRQEQYSRNYYDEALSELIKEDIYFEDYANDPRLDSLDPYSKKVVVDLMEYIRKDNADKDQNMTAMAQTVRETLARIEARKKELELNIINRENNLLGNDRNLNLKIRNLLNALERESSLTAREREAELNNRIAAITKTLQIIGLISIVLAIGFIILIFKDASRSQQYNKDLQKSNEVTQSLLKSREQLMATITHDMRSPLNTVIGFTDLLKKTPLEPKQQRYLETVEKSGDYILNLVNDLLDFSKLEAGKIKIENIPFNPEKLVNDVLVVSLPKPLKEGIEITTHIGEEVNQLFISDPFRIKQILSNLVTNAYKFTQSGSITITANYQSGELIFKVIDTGCGIPKEQQEHIFKEFAQAEKTTQRKFGGFGLGLSISRRLTTLLKGDLKLESTPHKGSTFTLIIPVKKSGQLEESPSKNQSPAATEKILIQHVLLVDDEPAQLQLARALFANYDLQVTTAFNGAEALELLNKNRPDLILTDIQMPVMDGISLIKELKKSKQLKTIPVIALSGNATLKKSDYRFFGFATHLEKPFKPADLIQTVETIGMLKTKASIAEGDHIESKKTHFSLNQLRAFTGNDQQALASILHIFTTSTAENLLALEQNKHDTDSIKEIAHKMLPMIRQLEAHTLIALLEKLEGLKPNEQPKSNLSEILAEVREQSQILLEEIGQYLKA</sequence>
<comment type="catalytic activity">
    <reaction evidence="1">
        <text>ATP + protein L-histidine = ADP + protein N-phospho-L-histidine.</text>
        <dbReference type="EC" id="2.7.13.3"/>
    </reaction>
</comment>
<dbReference type="Gene3D" id="1.20.120.160">
    <property type="entry name" value="HPT domain"/>
    <property type="match status" value="1"/>
</dbReference>
<dbReference type="EC" id="2.7.13.3" evidence="2"/>
<dbReference type="InterPro" id="IPR036890">
    <property type="entry name" value="HATPase_C_sf"/>
</dbReference>
<dbReference type="SUPFAM" id="SSF47226">
    <property type="entry name" value="Histidine-containing phosphotransfer domain, HPT domain"/>
    <property type="match status" value="1"/>
</dbReference>
<accession>A0ABS8GRB6</accession>
<feature type="coiled-coil region" evidence="7">
    <location>
        <begin position="196"/>
        <end position="223"/>
    </location>
</feature>
<dbReference type="Proteomes" id="UP001197770">
    <property type="component" value="Unassembled WGS sequence"/>
</dbReference>
<dbReference type="PRINTS" id="PR00344">
    <property type="entry name" value="BCTRLSENSOR"/>
</dbReference>
<dbReference type="SMART" id="SM00388">
    <property type="entry name" value="HisKA"/>
    <property type="match status" value="1"/>
</dbReference>
<dbReference type="InterPro" id="IPR004358">
    <property type="entry name" value="Sig_transdc_His_kin-like_C"/>
</dbReference>
<evidence type="ECO:0000259" key="10">
    <source>
        <dbReference type="PROSITE" id="PS50110"/>
    </source>
</evidence>
<dbReference type="CDD" id="cd16922">
    <property type="entry name" value="HATPase_EvgS-ArcB-TorS-like"/>
    <property type="match status" value="1"/>
</dbReference>
<evidence type="ECO:0000256" key="4">
    <source>
        <dbReference type="ARBA" id="ARBA00022679"/>
    </source>
</evidence>
<dbReference type="Gene3D" id="3.30.565.10">
    <property type="entry name" value="Histidine kinase-like ATPase, C-terminal domain"/>
    <property type="match status" value="1"/>
</dbReference>
<keyword evidence="3 6" id="KW-0597">Phosphoprotein</keyword>
<dbReference type="Pfam" id="PF00512">
    <property type="entry name" value="HisKA"/>
    <property type="match status" value="1"/>
</dbReference>
<evidence type="ECO:0000256" key="3">
    <source>
        <dbReference type="ARBA" id="ARBA00022553"/>
    </source>
</evidence>
<dbReference type="InterPro" id="IPR005467">
    <property type="entry name" value="His_kinase_dom"/>
</dbReference>
<proteinExistence type="predicted"/>
<keyword evidence="7" id="KW-0175">Coiled coil</keyword>
<dbReference type="SUPFAM" id="SSF52172">
    <property type="entry name" value="CheY-like"/>
    <property type="match status" value="1"/>
</dbReference>
<dbReference type="CDD" id="cd17546">
    <property type="entry name" value="REC_hyHK_CKI1_RcsC-like"/>
    <property type="match status" value="1"/>
</dbReference>
<dbReference type="InterPro" id="IPR001789">
    <property type="entry name" value="Sig_transdc_resp-reg_receiver"/>
</dbReference>
<keyword evidence="8" id="KW-1133">Transmembrane helix</keyword>
<keyword evidence="5" id="KW-0418">Kinase</keyword>
<dbReference type="Gene3D" id="3.40.50.2300">
    <property type="match status" value="1"/>
</dbReference>
<dbReference type="SUPFAM" id="SSF47384">
    <property type="entry name" value="Homodimeric domain of signal transducing histidine kinase"/>
    <property type="match status" value="1"/>
</dbReference>
<evidence type="ECO:0000256" key="1">
    <source>
        <dbReference type="ARBA" id="ARBA00000085"/>
    </source>
</evidence>
<dbReference type="Pfam" id="PF02518">
    <property type="entry name" value="HATPase_c"/>
    <property type="match status" value="1"/>
</dbReference>
<dbReference type="Gene3D" id="1.10.287.130">
    <property type="match status" value="1"/>
</dbReference>
<dbReference type="SMART" id="SM00448">
    <property type="entry name" value="REC"/>
    <property type="match status" value="1"/>
</dbReference>
<keyword evidence="4" id="KW-0808">Transferase</keyword>
<dbReference type="PROSITE" id="PS50109">
    <property type="entry name" value="HIS_KIN"/>
    <property type="match status" value="1"/>
</dbReference>
<dbReference type="CDD" id="cd00082">
    <property type="entry name" value="HisKA"/>
    <property type="match status" value="1"/>
</dbReference>
<dbReference type="EMBL" id="JAJGMW010000003">
    <property type="protein sequence ID" value="MCC4211696.1"/>
    <property type="molecule type" value="Genomic_DNA"/>
</dbReference>
<evidence type="ECO:0000256" key="2">
    <source>
        <dbReference type="ARBA" id="ARBA00012438"/>
    </source>
</evidence>
<reference evidence="11 12" key="1">
    <citation type="submission" date="2021-11" db="EMBL/GenBank/DDBJ databases">
        <title>Seasonal and diel survey of microbial diversity of the Tyrrhenian coast.</title>
        <authorList>
            <person name="Gattoni G."/>
            <person name="Corral P."/>
        </authorList>
    </citation>
    <scope>NUCLEOTIDE SEQUENCE [LARGE SCALE GENOMIC DNA]</scope>
    <source>
        <strain evidence="11 12">Mr9</strain>
    </source>
</reference>
<feature type="domain" description="Response regulatory" evidence="10">
    <location>
        <begin position="560"/>
        <end position="675"/>
    </location>
</feature>
<evidence type="ECO:0000313" key="12">
    <source>
        <dbReference type="Proteomes" id="UP001197770"/>
    </source>
</evidence>
<keyword evidence="8" id="KW-0812">Transmembrane</keyword>
<evidence type="ECO:0000256" key="5">
    <source>
        <dbReference type="ARBA" id="ARBA00022777"/>
    </source>
</evidence>
<dbReference type="PANTHER" id="PTHR43047:SF72">
    <property type="entry name" value="OSMOSENSING HISTIDINE PROTEIN KINASE SLN1"/>
    <property type="match status" value="1"/>
</dbReference>
<dbReference type="PROSITE" id="PS50110">
    <property type="entry name" value="RESPONSE_REGULATORY"/>
    <property type="match status" value="1"/>
</dbReference>
<name>A0ABS8GRB6_9FLAO</name>
<feature type="transmembrane region" description="Helical" evidence="8">
    <location>
        <begin position="12"/>
        <end position="31"/>
    </location>
</feature>
<comment type="caution">
    <text evidence="11">The sequence shown here is derived from an EMBL/GenBank/DDBJ whole genome shotgun (WGS) entry which is preliminary data.</text>
</comment>
<dbReference type="SUPFAM" id="SSF55874">
    <property type="entry name" value="ATPase domain of HSP90 chaperone/DNA topoisomerase II/histidine kinase"/>
    <property type="match status" value="1"/>
</dbReference>
<keyword evidence="12" id="KW-1185">Reference proteome</keyword>